<evidence type="ECO:0000256" key="1">
    <source>
        <dbReference type="ARBA" id="ARBA00001946"/>
    </source>
</evidence>
<dbReference type="InterPro" id="IPR023214">
    <property type="entry name" value="HAD_sf"/>
</dbReference>
<evidence type="ECO:0000256" key="2">
    <source>
        <dbReference type="ARBA" id="ARBA00005135"/>
    </source>
</evidence>
<protein>
    <recommendedName>
        <fullName evidence="4">phosphoserine phosphatase</fullName>
        <ecNumber evidence="4">3.1.3.3</ecNumber>
    </recommendedName>
    <alternativeName>
        <fullName evidence="10">O-phosphoserine phosphohydrolase</fullName>
    </alternativeName>
</protein>
<dbReference type="Pfam" id="PF00702">
    <property type="entry name" value="Hydrolase"/>
    <property type="match status" value="1"/>
</dbReference>
<evidence type="ECO:0000256" key="9">
    <source>
        <dbReference type="ARBA" id="ARBA00023299"/>
    </source>
</evidence>
<dbReference type="UniPathway" id="UPA00135">
    <property type="reaction ID" value="UER00198"/>
</dbReference>
<dbReference type="InterPro" id="IPR004469">
    <property type="entry name" value="PSP"/>
</dbReference>
<dbReference type="EC" id="3.1.3.3" evidence="4"/>
<dbReference type="InterPro" id="IPR050582">
    <property type="entry name" value="HAD-like_SerB"/>
</dbReference>
<name>A0A3B0ZEJ0_9ZZZZ</name>
<dbReference type="GO" id="GO:0036424">
    <property type="term" value="F:L-phosphoserine phosphatase activity"/>
    <property type="evidence" value="ECO:0007669"/>
    <property type="project" value="InterPro"/>
</dbReference>
<keyword evidence="8" id="KW-0460">Magnesium</keyword>
<proteinExistence type="inferred from homology"/>
<dbReference type="InterPro" id="IPR036412">
    <property type="entry name" value="HAD-like_sf"/>
</dbReference>
<keyword evidence="6" id="KW-0479">Metal-binding</keyword>
<evidence type="ECO:0000256" key="3">
    <source>
        <dbReference type="ARBA" id="ARBA00009184"/>
    </source>
</evidence>
<dbReference type="SFLD" id="SFLDS00003">
    <property type="entry name" value="Haloacid_Dehalogenase"/>
    <property type="match status" value="1"/>
</dbReference>
<sequence length="279" mass="30148">MTTIILQGPNLNSDKANAIVQRTGGSLAKRTHHYRISGANNISAEQLAALRKIADFDINRLPDNFDPTQVKLLITDMDSTFIGIECIDEIADFANLKPQVAAITESAMRGEIGFETSLTKRVALLTNLDNGALQKVYDERLTLNPGADLMLATLKAKGIKIALVSGGFTFFTSRLKARCQLDYAHANVLEENDGKLTGKVVGSIVGAEAKEIFLRKICNELGIELNQAIAMGDGANDLRMMKPAGLSIAYHAKPTVQAQADIAFNYCGLDGMLGMLDCE</sequence>
<dbReference type="AlphaFoldDB" id="A0A3B0ZEJ0"/>
<evidence type="ECO:0000256" key="7">
    <source>
        <dbReference type="ARBA" id="ARBA00022801"/>
    </source>
</evidence>
<dbReference type="GO" id="GO:0000287">
    <property type="term" value="F:magnesium ion binding"/>
    <property type="evidence" value="ECO:0007669"/>
    <property type="project" value="TreeGrafter"/>
</dbReference>
<comment type="cofactor">
    <cofactor evidence="1">
        <name>Mg(2+)</name>
        <dbReference type="ChEBI" id="CHEBI:18420"/>
    </cofactor>
</comment>
<keyword evidence="9" id="KW-0718">Serine biosynthesis</keyword>
<evidence type="ECO:0000256" key="10">
    <source>
        <dbReference type="ARBA" id="ARBA00031693"/>
    </source>
</evidence>
<evidence type="ECO:0000313" key="11">
    <source>
        <dbReference type="EMBL" id="VAW84669.1"/>
    </source>
</evidence>
<dbReference type="CDD" id="cd07500">
    <property type="entry name" value="HAD_PSP"/>
    <property type="match status" value="1"/>
</dbReference>
<organism evidence="11">
    <name type="scientific">hydrothermal vent metagenome</name>
    <dbReference type="NCBI Taxonomy" id="652676"/>
    <lineage>
        <taxon>unclassified sequences</taxon>
        <taxon>metagenomes</taxon>
        <taxon>ecological metagenomes</taxon>
    </lineage>
</organism>
<dbReference type="GO" id="GO:0005737">
    <property type="term" value="C:cytoplasm"/>
    <property type="evidence" value="ECO:0007669"/>
    <property type="project" value="TreeGrafter"/>
</dbReference>
<evidence type="ECO:0000256" key="6">
    <source>
        <dbReference type="ARBA" id="ARBA00022723"/>
    </source>
</evidence>
<gene>
    <name evidence="11" type="ORF">MNBD_GAMMA17-2128</name>
</gene>
<dbReference type="SFLD" id="SFLDG01137">
    <property type="entry name" value="C1.6.1:_Phosphoserine_Phosphat"/>
    <property type="match status" value="1"/>
</dbReference>
<comment type="similarity">
    <text evidence="3">Belongs to the HAD-like hydrolase superfamily. SerB family.</text>
</comment>
<comment type="pathway">
    <text evidence="2">Amino-acid biosynthesis; L-serine biosynthesis; L-serine from 3-phospho-D-glycerate: step 3/3.</text>
</comment>
<keyword evidence="7 11" id="KW-0378">Hydrolase</keyword>
<dbReference type="Gene3D" id="3.40.50.1000">
    <property type="entry name" value="HAD superfamily/HAD-like"/>
    <property type="match status" value="1"/>
</dbReference>
<dbReference type="GO" id="GO:0006564">
    <property type="term" value="P:L-serine biosynthetic process"/>
    <property type="evidence" value="ECO:0007669"/>
    <property type="project" value="UniProtKB-KW"/>
</dbReference>
<dbReference type="SFLD" id="SFLDG01136">
    <property type="entry name" value="C1.6:_Phosphoserine_Phosphatas"/>
    <property type="match status" value="1"/>
</dbReference>
<dbReference type="NCBIfam" id="TIGR00338">
    <property type="entry name" value="serB"/>
    <property type="match status" value="1"/>
</dbReference>
<dbReference type="NCBIfam" id="TIGR01488">
    <property type="entry name" value="HAD-SF-IB"/>
    <property type="match status" value="1"/>
</dbReference>
<dbReference type="PANTHER" id="PTHR43344">
    <property type="entry name" value="PHOSPHOSERINE PHOSPHATASE"/>
    <property type="match status" value="1"/>
</dbReference>
<dbReference type="SFLD" id="SFLDF00029">
    <property type="entry name" value="phosphoserine_phosphatase"/>
    <property type="match status" value="1"/>
</dbReference>
<evidence type="ECO:0000256" key="5">
    <source>
        <dbReference type="ARBA" id="ARBA00022605"/>
    </source>
</evidence>
<dbReference type="PANTHER" id="PTHR43344:SF2">
    <property type="entry name" value="PHOSPHOSERINE PHOSPHATASE"/>
    <property type="match status" value="1"/>
</dbReference>
<dbReference type="SUPFAM" id="SSF56784">
    <property type="entry name" value="HAD-like"/>
    <property type="match status" value="1"/>
</dbReference>
<evidence type="ECO:0000256" key="4">
    <source>
        <dbReference type="ARBA" id="ARBA00012640"/>
    </source>
</evidence>
<evidence type="ECO:0000256" key="8">
    <source>
        <dbReference type="ARBA" id="ARBA00022842"/>
    </source>
</evidence>
<reference evidence="11" key="1">
    <citation type="submission" date="2018-06" db="EMBL/GenBank/DDBJ databases">
        <authorList>
            <person name="Zhirakovskaya E."/>
        </authorList>
    </citation>
    <scope>NUCLEOTIDE SEQUENCE</scope>
</reference>
<accession>A0A3B0ZEJ0</accession>
<keyword evidence="5" id="KW-0028">Amino-acid biosynthesis</keyword>
<dbReference type="EMBL" id="UOFQ01000005">
    <property type="protein sequence ID" value="VAW84669.1"/>
    <property type="molecule type" value="Genomic_DNA"/>
</dbReference>